<keyword evidence="1" id="KW-0812">Transmembrane</keyword>
<keyword evidence="1" id="KW-0472">Membrane</keyword>
<reference evidence="2 3" key="1">
    <citation type="submission" date="2018-09" db="EMBL/GenBank/DDBJ databases">
        <title>Genomic Encyclopedia of Archaeal and Bacterial Type Strains, Phase II (KMG-II): from individual species to whole genera.</title>
        <authorList>
            <person name="Goeker M."/>
        </authorList>
    </citation>
    <scope>NUCLEOTIDE SEQUENCE [LARGE SCALE GENOMIC DNA]</scope>
    <source>
        <strain evidence="2 3">DSM 17008</strain>
    </source>
</reference>
<dbReference type="PANTHER" id="PTHR37308">
    <property type="entry name" value="INTEGRAL MEMBRANE PROTEIN"/>
    <property type="match status" value="1"/>
</dbReference>
<comment type="caution">
    <text evidence="2">The sequence shown here is derived from an EMBL/GenBank/DDBJ whole genome shotgun (WGS) entry which is preliminary data.</text>
</comment>
<feature type="transmembrane region" description="Helical" evidence="1">
    <location>
        <begin position="86"/>
        <end position="103"/>
    </location>
</feature>
<feature type="transmembrane region" description="Helical" evidence="1">
    <location>
        <begin position="115"/>
        <end position="133"/>
    </location>
</feature>
<evidence type="ECO:0000313" key="2">
    <source>
        <dbReference type="EMBL" id="RKD68133.1"/>
    </source>
</evidence>
<dbReference type="PANTHER" id="PTHR37308:SF1">
    <property type="entry name" value="POLYPRENYL-PHOSPHATE TRANSPORTER"/>
    <property type="match status" value="1"/>
</dbReference>
<dbReference type="AlphaFoldDB" id="A0A419UU26"/>
<organism evidence="2 3">
    <name type="scientific">Sinobaca qinghaiensis</name>
    <dbReference type="NCBI Taxonomy" id="342944"/>
    <lineage>
        <taxon>Bacteria</taxon>
        <taxon>Bacillati</taxon>
        <taxon>Bacillota</taxon>
        <taxon>Bacilli</taxon>
        <taxon>Bacillales</taxon>
        <taxon>Sporolactobacillaceae</taxon>
        <taxon>Sinobaca</taxon>
    </lineage>
</organism>
<evidence type="ECO:0000256" key="1">
    <source>
        <dbReference type="SAM" id="Phobius"/>
    </source>
</evidence>
<dbReference type="EMBL" id="RAPK01000013">
    <property type="protein sequence ID" value="RKD68133.1"/>
    <property type="molecule type" value="Genomic_DNA"/>
</dbReference>
<feature type="transmembrane region" description="Helical" evidence="1">
    <location>
        <begin position="191"/>
        <end position="212"/>
    </location>
</feature>
<dbReference type="Pfam" id="PF04018">
    <property type="entry name" value="VCA0040-like"/>
    <property type="match status" value="1"/>
</dbReference>
<feature type="transmembrane region" description="Helical" evidence="1">
    <location>
        <begin position="12"/>
        <end position="35"/>
    </location>
</feature>
<keyword evidence="1" id="KW-1133">Transmembrane helix</keyword>
<evidence type="ECO:0000313" key="3">
    <source>
        <dbReference type="Proteomes" id="UP000285120"/>
    </source>
</evidence>
<dbReference type="Proteomes" id="UP000285120">
    <property type="component" value="Unassembled WGS sequence"/>
</dbReference>
<feature type="transmembrane region" description="Helical" evidence="1">
    <location>
        <begin position="248"/>
        <end position="269"/>
    </location>
</feature>
<keyword evidence="3" id="KW-1185">Reference proteome</keyword>
<proteinExistence type="predicted"/>
<protein>
    <submittedName>
        <fullName evidence="2">Putative membrane protein</fullName>
    </submittedName>
</protein>
<name>A0A419UU26_9BACL</name>
<dbReference type="InterPro" id="IPR007163">
    <property type="entry name" value="VCA0040-like"/>
</dbReference>
<gene>
    <name evidence="2" type="ORF">ATL39_3407</name>
</gene>
<feature type="transmembrane region" description="Helical" evidence="1">
    <location>
        <begin position="163"/>
        <end position="185"/>
    </location>
</feature>
<feature type="transmembrane region" description="Helical" evidence="1">
    <location>
        <begin position="224"/>
        <end position="242"/>
    </location>
</feature>
<accession>A0A419UU26</accession>
<sequence>MMIEWKNLLRGFVMGTSDVIPGVSGGTMALILGIYGRLIDGINKLTTKEWKSQLGFFIPLGIGMGTAILALSNVIEWLLLDYPEPTFSLFIGLILGTIPFLMREADYRRSFTGKHYAILAVAAAVVIASGLLQEDTGDIMTSISLSGYVFLFFAGWLASSAMLLPGVSGSFVLLIIGAYPTVIAAVSSLNLLVLIVVGLGIVVGILIMSKFIHFLLRNHSKGTYATMIGLLIGSLFVVFPGIPGSIGLFFASVVMFLIGFGLAVILGQINNSKL</sequence>
<feature type="transmembrane region" description="Helical" evidence="1">
    <location>
        <begin position="56"/>
        <end position="80"/>
    </location>
</feature>